<accession>A0A6C0DZX0</accession>
<organism evidence="2">
    <name type="scientific">viral metagenome</name>
    <dbReference type="NCBI Taxonomy" id="1070528"/>
    <lineage>
        <taxon>unclassified sequences</taxon>
        <taxon>metagenomes</taxon>
        <taxon>organismal metagenomes</taxon>
    </lineage>
</organism>
<proteinExistence type="predicted"/>
<reference evidence="2" key="1">
    <citation type="journal article" date="2020" name="Nature">
        <title>Giant virus diversity and host interactions through global metagenomics.</title>
        <authorList>
            <person name="Schulz F."/>
            <person name="Roux S."/>
            <person name="Paez-Espino D."/>
            <person name="Jungbluth S."/>
            <person name="Walsh D.A."/>
            <person name="Denef V.J."/>
            <person name="McMahon K.D."/>
            <person name="Konstantinidis K.T."/>
            <person name="Eloe-Fadrosh E.A."/>
            <person name="Kyrpides N.C."/>
            <person name="Woyke T."/>
        </authorList>
    </citation>
    <scope>NUCLEOTIDE SEQUENCE</scope>
    <source>
        <strain evidence="2">GVMAG-M-3300023179-103</strain>
    </source>
</reference>
<evidence type="ECO:0000313" key="2">
    <source>
        <dbReference type="EMBL" id="QHT21900.1"/>
    </source>
</evidence>
<sequence length="263" mass="30740">MKRSYDNNLTNPETQRVRIAHERVLTLLDPEYFLLDSRMLVNPRNVWRYARVMFYFLRMVYSVGRVAFVSNLRKVVVMEQCKEFLPQRPMTKEQSDQFQEYLNLMRYTEMFPVLTCESDAAVPNRIDHRQKWRRLFHATLLSTRPQKVVLVSSSPDICRTFKESMSQFQGVSGVGFCTQFHPRVPNLVYILRRLICFFQMSLRLGSTTECYVMEVPSDAECTDEDEEEDEEEDGGEEEDEGEGEEEDEGEPGQGPKSPKNNEG</sequence>
<protein>
    <submittedName>
        <fullName evidence="2">Uncharacterized protein</fullName>
    </submittedName>
</protein>
<dbReference type="AlphaFoldDB" id="A0A6C0DZX0"/>
<dbReference type="EMBL" id="MN739698">
    <property type="protein sequence ID" value="QHT21900.1"/>
    <property type="molecule type" value="Genomic_DNA"/>
</dbReference>
<feature type="compositionally biased region" description="Acidic residues" evidence="1">
    <location>
        <begin position="220"/>
        <end position="250"/>
    </location>
</feature>
<name>A0A6C0DZX0_9ZZZZ</name>
<feature type="region of interest" description="Disordered" evidence="1">
    <location>
        <begin position="215"/>
        <end position="263"/>
    </location>
</feature>
<evidence type="ECO:0000256" key="1">
    <source>
        <dbReference type="SAM" id="MobiDB-lite"/>
    </source>
</evidence>